<name>A0A917EF01_9STRE</name>
<organism evidence="2 3">
    <name type="scientific">Streptococcus himalayensis</name>
    <dbReference type="NCBI Taxonomy" id="1888195"/>
    <lineage>
        <taxon>Bacteria</taxon>
        <taxon>Bacillati</taxon>
        <taxon>Bacillota</taxon>
        <taxon>Bacilli</taxon>
        <taxon>Lactobacillales</taxon>
        <taxon>Streptococcaceae</taxon>
        <taxon>Streptococcus</taxon>
    </lineage>
</organism>
<reference evidence="2" key="1">
    <citation type="journal article" date="2014" name="Int. J. Syst. Evol. Microbiol.">
        <title>Complete genome sequence of Corynebacterium casei LMG S-19264T (=DSM 44701T), isolated from a smear-ripened cheese.</title>
        <authorList>
            <consortium name="US DOE Joint Genome Institute (JGI-PGF)"/>
            <person name="Walter F."/>
            <person name="Albersmeier A."/>
            <person name="Kalinowski J."/>
            <person name="Ruckert C."/>
        </authorList>
    </citation>
    <scope>NUCLEOTIDE SEQUENCE</scope>
    <source>
        <strain evidence="2">CGMCC 1.15533</strain>
    </source>
</reference>
<evidence type="ECO:0000256" key="1">
    <source>
        <dbReference type="SAM" id="Coils"/>
    </source>
</evidence>
<evidence type="ECO:0000313" key="3">
    <source>
        <dbReference type="Proteomes" id="UP000660801"/>
    </source>
</evidence>
<reference evidence="2" key="2">
    <citation type="submission" date="2020-09" db="EMBL/GenBank/DDBJ databases">
        <authorList>
            <person name="Sun Q."/>
            <person name="Zhou Y."/>
        </authorList>
    </citation>
    <scope>NUCLEOTIDE SEQUENCE</scope>
    <source>
        <strain evidence="2">CGMCC 1.15533</strain>
    </source>
</reference>
<gene>
    <name evidence="2" type="ORF">GCM10011510_10610</name>
</gene>
<accession>A0A917EF01</accession>
<keyword evidence="3" id="KW-1185">Reference proteome</keyword>
<protein>
    <recommendedName>
        <fullName evidence="4">Helicase BlpT</fullName>
    </recommendedName>
</protein>
<keyword evidence="1" id="KW-0175">Coiled coil</keyword>
<evidence type="ECO:0008006" key="4">
    <source>
        <dbReference type="Google" id="ProtNLM"/>
    </source>
</evidence>
<sequence length="106" mass="12677">MEHLEVTAKELIENVEKELQTCEKGLREELKLREIFEDVYSILQKETDNNKLFIGLEKFYQSVSLMIGLSHLEMTEEARLAWRAYDRFHFKEVKPQLRLYGWVVAL</sequence>
<dbReference type="Proteomes" id="UP000660801">
    <property type="component" value="Unassembled WGS sequence"/>
</dbReference>
<comment type="caution">
    <text evidence="2">The sequence shown here is derived from an EMBL/GenBank/DDBJ whole genome shotgun (WGS) entry which is preliminary data.</text>
</comment>
<dbReference type="OrthoDB" id="2221589at2"/>
<proteinExistence type="predicted"/>
<dbReference type="AlphaFoldDB" id="A0A917EF01"/>
<evidence type="ECO:0000313" key="2">
    <source>
        <dbReference type="EMBL" id="GGE31202.1"/>
    </source>
</evidence>
<dbReference type="EMBL" id="BMJN01000015">
    <property type="protein sequence ID" value="GGE31202.1"/>
    <property type="molecule type" value="Genomic_DNA"/>
</dbReference>
<feature type="coiled-coil region" evidence="1">
    <location>
        <begin position="1"/>
        <end position="32"/>
    </location>
</feature>
<dbReference type="RefSeq" id="WP_068988819.1">
    <property type="nucleotide sequence ID" value="NZ_BMJN01000015.1"/>
</dbReference>